<accession>A0A0E9TPA7</accession>
<name>A0A0E9TPA7_ANGAN</name>
<reference evidence="1" key="1">
    <citation type="submission" date="2014-11" db="EMBL/GenBank/DDBJ databases">
        <authorList>
            <person name="Amaro Gonzalez C."/>
        </authorList>
    </citation>
    <scope>NUCLEOTIDE SEQUENCE</scope>
</reference>
<organism evidence="1">
    <name type="scientific">Anguilla anguilla</name>
    <name type="common">European freshwater eel</name>
    <name type="synonym">Muraena anguilla</name>
    <dbReference type="NCBI Taxonomy" id="7936"/>
    <lineage>
        <taxon>Eukaryota</taxon>
        <taxon>Metazoa</taxon>
        <taxon>Chordata</taxon>
        <taxon>Craniata</taxon>
        <taxon>Vertebrata</taxon>
        <taxon>Euteleostomi</taxon>
        <taxon>Actinopterygii</taxon>
        <taxon>Neopterygii</taxon>
        <taxon>Teleostei</taxon>
        <taxon>Anguilliformes</taxon>
        <taxon>Anguillidae</taxon>
        <taxon>Anguilla</taxon>
    </lineage>
</organism>
<protein>
    <submittedName>
        <fullName evidence="1">Uncharacterized protein</fullName>
    </submittedName>
</protein>
<dbReference type="EMBL" id="GBXM01053857">
    <property type="protein sequence ID" value="JAH54720.1"/>
    <property type="molecule type" value="Transcribed_RNA"/>
</dbReference>
<proteinExistence type="predicted"/>
<evidence type="ECO:0000313" key="1">
    <source>
        <dbReference type="EMBL" id="JAH54720.1"/>
    </source>
</evidence>
<dbReference type="AlphaFoldDB" id="A0A0E9TPA7"/>
<sequence length="43" mass="4791">MLKKQASITPNSQGLMTHQCDHRVSEGASLSLFFLSFLFFKGS</sequence>
<reference evidence="1" key="2">
    <citation type="journal article" date="2015" name="Fish Shellfish Immunol.">
        <title>Early steps in the European eel (Anguilla anguilla)-Vibrio vulnificus interaction in the gills: Role of the RtxA13 toxin.</title>
        <authorList>
            <person name="Callol A."/>
            <person name="Pajuelo D."/>
            <person name="Ebbesson L."/>
            <person name="Teles M."/>
            <person name="MacKenzie S."/>
            <person name="Amaro C."/>
        </authorList>
    </citation>
    <scope>NUCLEOTIDE SEQUENCE</scope>
</reference>